<proteinExistence type="predicted"/>
<keyword evidence="1" id="KW-0812">Transmembrane</keyword>
<gene>
    <name evidence="2" type="ORF">GFH48_23240</name>
</gene>
<name>A0A5Q0LGP5_9ACTN</name>
<keyword evidence="1" id="KW-0472">Membrane</keyword>
<evidence type="ECO:0000313" key="3">
    <source>
        <dbReference type="Proteomes" id="UP000326179"/>
    </source>
</evidence>
<dbReference type="EMBL" id="CP045643">
    <property type="protein sequence ID" value="QFZ75786.1"/>
    <property type="molecule type" value="Genomic_DNA"/>
</dbReference>
<dbReference type="RefSeq" id="WP_153290039.1">
    <property type="nucleotide sequence ID" value="NZ_CP045643.1"/>
</dbReference>
<protein>
    <submittedName>
        <fullName evidence="2">Uncharacterized protein</fullName>
    </submittedName>
</protein>
<keyword evidence="1" id="KW-1133">Transmembrane helix</keyword>
<feature type="transmembrane region" description="Helical" evidence="1">
    <location>
        <begin position="88"/>
        <end position="107"/>
    </location>
</feature>
<dbReference type="Proteomes" id="UP000326179">
    <property type="component" value="Chromosome"/>
</dbReference>
<keyword evidence="3" id="KW-1185">Reference proteome</keyword>
<reference evidence="2 3" key="1">
    <citation type="submission" date="2019-10" db="EMBL/GenBank/DDBJ databases">
        <title>A novel species.</title>
        <authorList>
            <person name="Gao J."/>
        </authorList>
    </citation>
    <scope>NUCLEOTIDE SEQUENCE [LARGE SCALE GENOMIC DNA]</scope>
    <source>
        <strain evidence="2 3">QMT-28</strain>
    </source>
</reference>
<dbReference type="AlphaFoldDB" id="A0A5Q0LGP5"/>
<feature type="transmembrane region" description="Helical" evidence="1">
    <location>
        <begin position="16"/>
        <end position="40"/>
    </location>
</feature>
<dbReference type="KEGG" id="sfy:GFH48_23240"/>
<evidence type="ECO:0000256" key="1">
    <source>
        <dbReference type="SAM" id="Phobius"/>
    </source>
</evidence>
<sequence length="109" mass="10811">MADTGTTRPRRTPSEWAALSVLAILVLITGGIVATLGPLLAVACDTCPDGVRATDSADTLVLVARTGVPLVTAATVAGILHPRGGAKAAGTGLGVLAVLMVTLLVLGRT</sequence>
<organism evidence="2 3">
    <name type="scientific">Streptomyces fagopyri</name>
    <dbReference type="NCBI Taxonomy" id="2662397"/>
    <lineage>
        <taxon>Bacteria</taxon>
        <taxon>Bacillati</taxon>
        <taxon>Actinomycetota</taxon>
        <taxon>Actinomycetes</taxon>
        <taxon>Kitasatosporales</taxon>
        <taxon>Streptomycetaceae</taxon>
        <taxon>Streptomyces</taxon>
    </lineage>
</organism>
<accession>A0A5Q0LGP5</accession>
<evidence type="ECO:0000313" key="2">
    <source>
        <dbReference type="EMBL" id="QFZ75786.1"/>
    </source>
</evidence>